<evidence type="ECO:0000256" key="2">
    <source>
        <dbReference type="ARBA" id="ARBA00022771"/>
    </source>
</evidence>
<evidence type="ECO:0000313" key="5">
    <source>
        <dbReference type="EMBL" id="KOB77040.1"/>
    </source>
</evidence>
<gene>
    <name evidence="5" type="ORF">OBRU01_04755</name>
</gene>
<dbReference type="InterPro" id="IPR007588">
    <property type="entry name" value="Znf_FLYWCH"/>
</dbReference>
<evidence type="ECO:0000256" key="3">
    <source>
        <dbReference type="ARBA" id="ARBA00022833"/>
    </source>
</evidence>
<comment type="caution">
    <text evidence="5">The sequence shown here is derived from an EMBL/GenBank/DDBJ whole genome shotgun (WGS) entry which is preliminary data.</text>
</comment>
<dbReference type="AlphaFoldDB" id="A0A0L7LNN1"/>
<evidence type="ECO:0000256" key="1">
    <source>
        <dbReference type="ARBA" id="ARBA00022723"/>
    </source>
</evidence>
<accession>A0A0L7LNN1</accession>
<proteinExistence type="predicted"/>
<dbReference type="Proteomes" id="UP000037510">
    <property type="component" value="Unassembled WGS sequence"/>
</dbReference>
<keyword evidence="3" id="KW-0862">Zinc</keyword>
<name>A0A0L7LNN1_OPEBR</name>
<dbReference type="EMBL" id="JTDY01000469">
    <property type="protein sequence ID" value="KOB77040.1"/>
    <property type="molecule type" value="Genomic_DNA"/>
</dbReference>
<keyword evidence="6" id="KW-1185">Reference proteome</keyword>
<dbReference type="GO" id="GO:0008270">
    <property type="term" value="F:zinc ion binding"/>
    <property type="evidence" value="ECO:0007669"/>
    <property type="project" value="UniProtKB-KW"/>
</dbReference>
<feature type="domain" description="FLYWCH-type" evidence="4">
    <location>
        <begin position="109"/>
        <end position="166"/>
    </location>
</feature>
<organism evidence="5 6">
    <name type="scientific">Operophtera brumata</name>
    <name type="common">Winter moth</name>
    <name type="synonym">Phalaena brumata</name>
    <dbReference type="NCBI Taxonomy" id="104452"/>
    <lineage>
        <taxon>Eukaryota</taxon>
        <taxon>Metazoa</taxon>
        <taxon>Ecdysozoa</taxon>
        <taxon>Arthropoda</taxon>
        <taxon>Hexapoda</taxon>
        <taxon>Insecta</taxon>
        <taxon>Pterygota</taxon>
        <taxon>Neoptera</taxon>
        <taxon>Endopterygota</taxon>
        <taxon>Lepidoptera</taxon>
        <taxon>Glossata</taxon>
        <taxon>Ditrysia</taxon>
        <taxon>Geometroidea</taxon>
        <taxon>Geometridae</taxon>
        <taxon>Larentiinae</taxon>
        <taxon>Operophtera</taxon>
    </lineage>
</organism>
<dbReference type="Gene3D" id="2.20.25.240">
    <property type="match status" value="2"/>
</dbReference>
<protein>
    <recommendedName>
        <fullName evidence="4">FLYWCH-type domain-containing protein</fullName>
    </recommendedName>
</protein>
<sequence length="175" mass="20426">MTARAVRTHVPTRRGRNKIVKQDSKVDVAIISNLGTILELNGYVYKKTSEYTNDGARWICGVEKCHAFLIMNDDDEIISAKELHSHAAKKKWKMTTINDKCEYTKGELVTSRNGNQNLMYRRFAYRKKYTRGDKIRWVCATMKYCRACLHTNEDLLVLKAYQEHCHAPPKYNYNK</sequence>
<keyword evidence="1" id="KW-0479">Metal-binding</keyword>
<keyword evidence="2" id="KW-0863">Zinc-finger</keyword>
<dbReference type="Pfam" id="PF04500">
    <property type="entry name" value="FLYWCH"/>
    <property type="match status" value="1"/>
</dbReference>
<evidence type="ECO:0000259" key="4">
    <source>
        <dbReference type="Pfam" id="PF04500"/>
    </source>
</evidence>
<evidence type="ECO:0000313" key="6">
    <source>
        <dbReference type="Proteomes" id="UP000037510"/>
    </source>
</evidence>
<reference evidence="5 6" key="1">
    <citation type="journal article" date="2015" name="Genome Biol. Evol.">
        <title>The genome of winter moth (Operophtera brumata) provides a genomic perspective on sexual dimorphism and phenology.</title>
        <authorList>
            <person name="Derks M.F."/>
            <person name="Smit S."/>
            <person name="Salis L."/>
            <person name="Schijlen E."/>
            <person name="Bossers A."/>
            <person name="Mateman C."/>
            <person name="Pijl A.S."/>
            <person name="de Ridder D."/>
            <person name="Groenen M.A."/>
            <person name="Visser M.E."/>
            <person name="Megens H.J."/>
        </authorList>
    </citation>
    <scope>NUCLEOTIDE SEQUENCE [LARGE SCALE GENOMIC DNA]</scope>
    <source>
        <strain evidence="5">WM2013NL</strain>
        <tissue evidence="5">Head and thorax</tissue>
    </source>
</reference>